<dbReference type="Proteomes" id="UP000054279">
    <property type="component" value="Unassembled WGS sequence"/>
</dbReference>
<feature type="domain" description="Aldehyde dehydrogenase" evidence="3">
    <location>
        <begin position="2"/>
        <end position="93"/>
    </location>
</feature>
<gene>
    <name evidence="4" type="ORF">M422DRAFT_783532</name>
</gene>
<dbReference type="InterPro" id="IPR012394">
    <property type="entry name" value="Aldehyde_DH_NAD(P)"/>
</dbReference>
<evidence type="ECO:0000256" key="2">
    <source>
        <dbReference type="ARBA" id="ARBA00023002"/>
    </source>
</evidence>
<evidence type="ECO:0000313" key="4">
    <source>
        <dbReference type="EMBL" id="KIJ32226.1"/>
    </source>
</evidence>
<accession>A0A0C9V463</accession>
<dbReference type="InterPro" id="IPR016162">
    <property type="entry name" value="Ald_DH_N"/>
</dbReference>
<evidence type="ECO:0000313" key="5">
    <source>
        <dbReference type="Proteomes" id="UP000054279"/>
    </source>
</evidence>
<dbReference type="EMBL" id="KN837230">
    <property type="protein sequence ID" value="KIJ32226.1"/>
    <property type="molecule type" value="Genomic_DNA"/>
</dbReference>
<dbReference type="Pfam" id="PF00171">
    <property type="entry name" value="Aldedh"/>
    <property type="match status" value="2"/>
</dbReference>
<reference evidence="4 5" key="1">
    <citation type="submission" date="2014-06" db="EMBL/GenBank/DDBJ databases">
        <title>Evolutionary Origins and Diversification of the Mycorrhizal Mutualists.</title>
        <authorList>
            <consortium name="DOE Joint Genome Institute"/>
            <consortium name="Mycorrhizal Genomics Consortium"/>
            <person name="Kohler A."/>
            <person name="Kuo A."/>
            <person name="Nagy L.G."/>
            <person name="Floudas D."/>
            <person name="Copeland A."/>
            <person name="Barry K.W."/>
            <person name="Cichocki N."/>
            <person name="Veneault-Fourrey C."/>
            <person name="LaButti K."/>
            <person name="Lindquist E.A."/>
            <person name="Lipzen A."/>
            <person name="Lundell T."/>
            <person name="Morin E."/>
            <person name="Murat C."/>
            <person name="Riley R."/>
            <person name="Ohm R."/>
            <person name="Sun H."/>
            <person name="Tunlid A."/>
            <person name="Henrissat B."/>
            <person name="Grigoriev I.V."/>
            <person name="Hibbett D.S."/>
            <person name="Martin F."/>
        </authorList>
    </citation>
    <scope>NUCLEOTIDE SEQUENCE [LARGE SCALE GENOMIC DNA]</scope>
    <source>
        <strain evidence="4 5">SS14</strain>
    </source>
</reference>
<dbReference type="PANTHER" id="PTHR43570:SF16">
    <property type="entry name" value="ALDEHYDE DEHYDROGENASE TYPE III, ISOFORM Q"/>
    <property type="match status" value="1"/>
</dbReference>
<dbReference type="InterPro" id="IPR015590">
    <property type="entry name" value="Aldehyde_DH_dom"/>
</dbReference>
<dbReference type="PANTHER" id="PTHR43570">
    <property type="entry name" value="ALDEHYDE DEHYDROGENASE"/>
    <property type="match status" value="1"/>
</dbReference>
<protein>
    <recommendedName>
        <fullName evidence="3">Aldehyde dehydrogenase domain-containing protein</fullName>
    </recommendedName>
</protein>
<organism evidence="4 5">
    <name type="scientific">Sphaerobolus stellatus (strain SS14)</name>
    <dbReference type="NCBI Taxonomy" id="990650"/>
    <lineage>
        <taxon>Eukaryota</taxon>
        <taxon>Fungi</taxon>
        <taxon>Dikarya</taxon>
        <taxon>Basidiomycota</taxon>
        <taxon>Agaricomycotina</taxon>
        <taxon>Agaricomycetes</taxon>
        <taxon>Phallomycetidae</taxon>
        <taxon>Geastrales</taxon>
        <taxon>Sphaerobolaceae</taxon>
        <taxon>Sphaerobolus</taxon>
    </lineage>
</organism>
<dbReference type="AlphaFoldDB" id="A0A0C9V463"/>
<dbReference type="InterPro" id="IPR016161">
    <property type="entry name" value="Ald_DH/histidinol_DH"/>
</dbReference>
<dbReference type="HOGENOM" id="CLU_005391_3_2_1"/>
<keyword evidence="2" id="KW-0560">Oxidoreductase</keyword>
<dbReference type="OrthoDB" id="440325at2759"/>
<evidence type="ECO:0000256" key="1">
    <source>
        <dbReference type="ARBA" id="ARBA00009986"/>
    </source>
</evidence>
<dbReference type="GO" id="GO:0005737">
    <property type="term" value="C:cytoplasm"/>
    <property type="evidence" value="ECO:0007669"/>
    <property type="project" value="TreeGrafter"/>
</dbReference>
<dbReference type="GO" id="GO:0006081">
    <property type="term" value="P:aldehyde metabolic process"/>
    <property type="evidence" value="ECO:0007669"/>
    <property type="project" value="InterPro"/>
</dbReference>
<feature type="domain" description="Aldehyde dehydrogenase" evidence="3">
    <location>
        <begin position="98"/>
        <end position="191"/>
    </location>
</feature>
<comment type="similarity">
    <text evidence="1">Belongs to the aldehyde dehydrogenase family.</text>
</comment>
<dbReference type="Gene3D" id="3.40.309.10">
    <property type="entry name" value="Aldehyde Dehydrogenase, Chain A, domain 2"/>
    <property type="match status" value="2"/>
</dbReference>
<dbReference type="SUPFAM" id="SSF53720">
    <property type="entry name" value="ALDH-like"/>
    <property type="match status" value="1"/>
</dbReference>
<sequence>MHSSADFEIACRRLLWGKMANAGQTCSAPDYVIVLEKDKEQVVNALLQACHAFYGENAKRSNSFGRLRAGVHWKRVHDLLKTTNGKIVYGGDVDDEDKEIFGPILPIITLPNFDVALKYIRDHDEPLAMYVFHNDKRFANHVRENTLSGLFIENDTLIPCSSLVTPLGGVGASGYGSYKGEYSFKTFTHLRSSYKSSTLLDSILGMKARYPPYTDRQFGKAKALFVPTIPYARPGERTRWNPRQWAFVDAISKIWNVHIN</sequence>
<evidence type="ECO:0000259" key="3">
    <source>
        <dbReference type="Pfam" id="PF00171"/>
    </source>
</evidence>
<dbReference type="Gene3D" id="3.40.605.10">
    <property type="entry name" value="Aldehyde Dehydrogenase, Chain A, domain 1"/>
    <property type="match status" value="1"/>
</dbReference>
<name>A0A0C9V463_SPHS4</name>
<keyword evidence="5" id="KW-1185">Reference proteome</keyword>
<proteinExistence type="inferred from homology"/>
<dbReference type="InterPro" id="IPR016163">
    <property type="entry name" value="Ald_DH_C"/>
</dbReference>
<dbReference type="GO" id="GO:0004029">
    <property type="term" value="F:aldehyde dehydrogenase (NAD+) activity"/>
    <property type="evidence" value="ECO:0007669"/>
    <property type="project" value="TreeGrafter"/>
</dbReference>